<evidence type="ECO:0000256" key="1">
    <source>
        <dbReference type="ARBA" id="ARBA00009625"/>
    </source>
</evidence>
<keyword evidence="2" id="KW-0418">Kinase</keyword>
<dbReference type="Gene3D" id="1.20.5.170">
    <property type="match status" value="1"/>
</dbReference>
<organism evidence="2">
    <name type="scientific">uncultured Aureispira sp</name>
    <dbReference type="NCBI Taxonomy" id="1331704"/>
    <lineage>
        <taxon>Bacteria</taxon>
        <taxon>Pseudomonadati</taxon>
        <taxon>Bacteroidota</taxon>
        <taxon>Saprospiria</taxon>
        <taxon>Saprospirales</taxon>
        <taxon>Saprospiraceae</taxon>
        <taxon>Aureispira</taxon>
        <taxon>environmental samples</taxon>
    </lineage>
</organism>
<dbReference type="PANTHER" id="PTHR23408:SF3">
    <property type="entry name" value="METHYLMALONIC ACIDURIA TYPE A PROTEIN, MITOCHONDRIAL"/>
    <property type="match status" value="1"/>
</dbReference>
<dbReference type="InterPro" id="IPR027417">
    <property type="entry name" value="P-loop_NTPase"/>
</dbReference>
<sequence>MKDKEEKKESALHISKGKSVESNINQNFKRKKRRQRTLQEFLEGILDGNRVVLSQAITLIESTQSQHQALAQQIIEACLPYSGKSLRIGLTGTPGVGKSTFIDSFGQVIINENRQLAVLAIDPSSQLTRGSILGDKTRMETLSVHPNAFIRPSAAGASLGGVARKTRESIILCEAAGFDTIIIETVGVGQSETAVHSMVDFFLLLLLPNSGDELQGIKRGVMEMADLIAINKADGDALPAAKLAKRQCRNGLHLFPPKASNWIATTELCSALNQTGLDRIWQHILSFQNQTTLNGYFQKHRQEQAKYWLEESIQQQLKQLFYQHPSIKNTFTTIERQVVAGQLSPFKAAELLMHSFQEKKSL</sequence>
<dbReference type="NCBIfam" id="TIGR00750">
    <property type="entry name" value="lao"/>
    <property type="match status" value="1"/>
</dbReference>
<dbReference type="GO" id="GO:0005737">
    <property type="term" value="C:cytoplasm"/>
    <property type="evidence" value="ECO:0007669"/>
    <property type="project" value="TreeGrafter"/>
</dbReference>
<gene>
    <name evidence="2" type="ORF">HELGO_WM16875</name>
</gene>
<dbReference type="GO" id="GO:0003924">
    <property type="term" value="F:GTPase activity"/>
    <property type="evidence" value="ECO:0007669"/>
    <property type="project" value="InterPro"/>
</dbReference>
<dbReference type="Pfam" id="PF03308">
    <property type="entry name" value="MeaB"/>
    <property type="match status" value="1"/>
</dbReference>
<dbReference type="GO" id="GO:0016301">
    <property type="term" value="F:kinase activity"/>
    <property type="evidence" value="ECO:0007669"/>
    <property type="project" value="UniProtKB-KW"/>
</dbReference>
<dbReference type="AlphaFoldDB" id="A0A6S6THS1"/>
<name>A0A6S6THS1_9BACT</name>
<comment type="similarity">
    <text evidence="1">Belongs to the SIMIBI class G3E GTPase family. ArgK/MeaB subfamily.</text>
</comment>
<proteinExistence type="inferred from homology"/>
<reference evidence="2" key="1">
    <citation type="submission" date="2020-01" db="EMBL/GenBank/DDBJ databases">
        <authorList>
            <person name="Meier V. D."/>
            <person name="Meier V D."/>
        </authorList>
    </citation>
    <scope>NUCLEOTIDE SEQUENCE</scope>
    <source>
        <strain evidence="2">HLG_WM_MAG_10</strain>
    </source>
</reference>
<protein>
    <submittedName>
        <fullName evidence="2">Putative periplasmic protein kinase ArgK and related GTPases of G3E family</fullName>
    </submittedName>
</protein>
<dbReference type="NCBIfam" id="NF006958">
    <property type="entry name" value="PRK09435.1"/>
    <property type="match status" value="1"/>
</dbReference>
<accession>A0A6S6THS1</accession>
<dbReference type="GO" id="GO:0005525">
    <property type="term" value="F:GTP binding"/>
    <property type="evidence" value="ECO:0007669"/>
    <property type="project" value="InterPro"/>
</dbReference>
<dbReference type="PANTHER" id="PTHR23408">
    <property type="entry name" value="METHYLMALONYL-COA MUTASE"/>
    <property type="match status" value="1"/>
</dbReference>
<dbReference type="EMBL" id="CACVAQ010000232">
    <property type="protein sequence ID" value="CAA6816007.1"/>
    <property type="molecule type" value="Genomic_DNA"/>
</dbReference>
<dbReference type="Gene3D" id="1.10.287.130">
    <property type="match status" value="1"/>
</dbReference>
<dbReference type="Gene3D" id="3.40.50.300">
    <property type="entry name" value="P-loop containing nucleotide triphosphate hydrolases"/>
    <property type="match status" value="1"/>
</dbReference>
<keyword evidence="2" id="KW-0808">Transferase</keyword>
<evidence type="ECO:0000313" key="2">
    <source>
        <dbReference type="EMBL" id="CAA6816007.1"/>
    </source>
</evidence>
<dbReference type="InterPro" id="IPR005129">
    <property type="entry name" value="GTPase_ArgK"/>
</dbReference>
<dbReference type="SUPFAM" id="SSF52540">
    <property type="entry name" value="P-loop containing nucleoside triphosphate hydrolases"/>
    <property type="match status" value="1"/>
</dbReference>
<dbReference type="CDD" id="cd03114">
    <property type="entry name" value="MMAA-like"/>
    <property type="match status" value="1"/>
</dbReference>